<evidence type="ECO:0008006" key="3">
    <source>
        <dbReference type="Google" id="ProtNLM"/>
    </source>
</evidence>
<evidence type="ECO:0000313" key="2">
    <source>
        <dbReference type="Proteomes" id="UP000288805"/>
    </source>
</evidence>
<comment type="caution">
    <text evidence="1">The sequence shown here is derived from an EMBL/GenBank/DDBJ whole genome shotgun (WGS) entry which is preliminary data.</text>
</comment>
<reference evidence="1 2" key="1">
    <citation type="journal article" date="2018" name="PLoS Genet.">
        <title>Population sequencing reveals clonal diversity and ancestral inbreeding in the grapevine cultivar Chardonnay.</title>
        <authorList>
            <person name="Roach M.J."/>
            <person name="Johnson D.L."/>
            <person name="Bohlmann J."/>
            <person name="van Vuuren H.J."/>
            <person name="Jones S.J."/>
            <person name="Pretorius I.S."/>
            <person name="Schmidt S.A."/>
            <person name="Borneman A.R."/>
        </authorList>
    </citation>
    <scope>NUCLEOTIDE SEQUENCE [LARGE SCALE GENOMIC DNA]</scope>
    <source>
        <strain evidence="2">cv. Chardonnay</strain>
        <tissue evidence="1">Leaf</tissue>
    </source>
</reference>
<sequence>MSTIETPTLIIATLSHSTVPHDPTFENIPEVQEMKVEMEALLKNKTRILVSLPENFKTMGRKWVFSIKYKANGSIERYKVHWGGSSCKRHSSGQMVHFLALEIQLRVKSLTGDVQRLLQLDFTLILSLMQLAMVHASHEHLPFKRLARGKLVHFHGWKSLALPSVGLAKTTELCILALGTFPGNLSSKELEAPERSILGFRQQKSNGKYLPMSVASFGRLQEPFRRRKVVPAKFRRHPRGLRNYFARPSYLHQAAKLASTLKFPAPFSRHGSCIVRRRNTLLYKSVAKFSQQKVDSAALQSDWLVMAATSSFQLQIAHRLKHWIVDFLSFEMVYSLHHLDFRKCSKSGCYDCHQEYAPWQILFAFSPCNPDSLLAIEF</sequence>
<dbReference type="Proteomes" id="UP000288805">
    <property type="component" value="Unassembled WGS sequence"/>
</dbReference>
<evidence type="ECO:0000313" key="1">
    <source>
        <dbReference type="EMBL" id="RVW90989.1"/>
    </source>
</evidence>
<proteinExistence type="predicted"/>
<name>A0A438I2P4_VITVI</name>
<accession>A0A438I2P4</accession>
<gene>
    <name evidence="1" type="ORF">CK203_044176</name>
</gene>
<organism evidence="1 2">
    <name type="scientific">Vitis vinifera</name>
    <name type="common">Grape</name>
    <dbReference type="NCBI Taxonomy" id="29760"/>
    <lineage>
        <taxon>Eukaryota</taxon>
        <taxon>Viridiplantae</taxon>
        <taxon>Streptophyta</taxon>
        <taxon>Embryophyta</taxon>
        <taxon>Tracheophyta</taxon>
        <taxon>Spermatophyta</taxon>
        <taxon>Magnoliopsida</taxon>
        <taxon>eudicotyledons</taxon>
        <taxon>Gunneridae</taxon>
        <taxon>Pentapetalae</taxon>
        <taxon>rosids</taxon>
        <taxon>Vitales</taxon>
        <taxon>Vitaceae</taxon>
        <taxon>Viteae</taxon>
        <taxon>Vitis</taxon>
    </lineage>
</organism>
<dbReference type="EMBL" id="QGNW01000150">
    <property type="protein sequence ID" value="RVW90989.1"/>
    <property type="molecule type" value="Genomic_DNA"/>
</dbReference>
<protein>
    <recommendedName>
        <fullName evidence="3">Reverse transcriptase Ty1/copia-type domain-containing protein</fullName>
    </recommendedName>
</protein>
<dbReference type="AlphaFoldDB" id="A0A438I2P4"/>